<keyword evidence="1" id="KW-0482">Metalloprotease</keyword>
<protein>
    <recommendedName>
        <fullName evidence="2">Peptidoglycan binding-like domain-containing protein</fullName>
    </recommendedName>
</protein>
<dbReference type="Gene3D" id="1.10.101.10">
    <property type="entry name" value="PGBD-like superfamily/PGBD"/>
    <property type="match status" value="1"/>
</dbReference>
<dbReference type="Pfam" id="PF01471">
    <property type="entry name" value="PG_binding_1"/>
    <property type="match status" value="1"/>
</dbReference>
<dbReference type="InterPro" id="IPR036366">
    <property type="entry name" value="PGBDSf"/>
</dbReference>
<evidence type="ECO:0000259" key="2">
    <source>
        <dbReference type="Pfam" id="PF01471"/>
    </source>
</evidence>
<sequence length="70" mass="8134">KYLQQFYSFQADPTGRRRRSRPSFSSKLKDMQSFFGLNRTGTLDPDTLAVMRTPRCGVSDVEDYSHRRGN</sequence>
<evidence type="ECO:0000313" key="3">
    <source>
        <dbReference type="EMBL" id="KAL0174520.1"/>
    </source>
</evidence>
<keyword evidence="1" id="KW-0378">Hydrolase</keyword>
<keyword evidence="1" id="KW-0645">Protease</keyword>
<feature type="domain" description="Peptidoglycan binding-like" evidence="2">
    <location>
        <begin position="1"/>
        <end position="51"/>
    </location>
</feature>
<dbReference type="InterPro" id="IPR036365">
    <property type="entry name" value="PGBD-like_sf"/>
</dbReference>
<evidence type="ECO:0000313" key="4">
    <source>
        <dbReference type="Proteomes" id="UP001529510"/>
    </source>
</evidence>
<keyword evidence="4" id="KW-1185">Reference proteome</keyword>
<dbReference type="PANTHER" id="PTHR10201">
    <property type="entry name" value="MATRIX METALLOPROTEINASE"/>
    <property type="match status" value="1"/>
</dbReference>
<proteinExistence type="predicted"/>
<dbReference type="AlphaFoldDB" id="A0ABD0PL93"/>
<dbReference type="PANTHER" id="PTHR10201:SF306">
    <property type="entry name" value="MATRILYSIN-LIKE"/>
    <property type="match status" value="1"/>
</dbReference>
<dbReference type="Proteomes" id="UP001529510">
    <property type="component" value="Unassembled WGS sequence"/>
</dbReference>
<dbReference type="GO" id="GO:0008237">
    <property type="term" value="F:metallopeptidase activity"/>
    <property type="evidence" value="ECO:0007669"/>
    <property type="project" value="UniProtKB-KW"/>
</dbReference>
<gene>
    <name evidence="3" type="ORF">M9458_030488</name>
</gene>
<organism evidence="3 4">
    <name type="scientific">Cirrhinus mrigala</name>
    <name type="common">Mrigala</name>
    <dbReference type="NCBI Taxonomy" id="683832"/>
    <lineage>
        <taxon>Eukaryota</taxon>
        <taxon>Metazoa</taxon>
        <taxon>Chordata</taxon>
        <taxon>Craniata</taxon>
        <taxon>Vertebrata</taxon>
        <taxon>Euteleostomi</taxon>
        <taxon>Actinopterygii</taxon>
        <taxon>Neopterygii</taxon>
        <taxon>Teleostei</taxon>
        <taxon>Ostariophysi</taxon>
        <taxon>Cypriniformes</taxon>
        <taxon>Cyprinidae</taxon>
        <taxon>Labeoninae</taxon>
        <taxon>Labeonini</taxon>
        <taxon>Cirrhinus</taxon>
    </lineage>
</organism>
<dbReference type="SUPFAM" id="SSF47090">
    <property type="entry name" value="PGBD-like"/>
    <property type="match status" value="1"/>
</dbReference>
<name>A0ABD0PL93_CIRMR</name>
<comment type="caution">
    <text evidence="3">The sequence shown here is derived from an EMBL/GenBank/DDBJ whole genome shotgun (WGS) entry which is preliminary data.</text>
</comment>
<reference evidence="3 4" key="1">
    <citation type="submission" date="2024-05" db="EMBL/GenBank/DDBJ databases">
        <title>Genome sequencing and assembly of Indian major carp, Cirrhinus mrigala (Hamilton, 1822).</title>
        <authorList>
            <person name="Mohindra V."/>
            <person name="Chowdhury L.M."/>
            <person name="Lal K."/>
            <person name="Jena J.K."/>
        </authorList>
    </citation>
    <scope>NUCLEOTIDE SEQUENCE [LARGE SCALE GENOMIC DNA]</scope>
    <source>
        <strain evidence="3">CM1030</strain>
        <tissue evidence="3">Blood</tissue>
    </source>
</reference>
<evidence type="ECO:0000256" key="1">
    <source>
        <dbReference type="ARBA" id="ARBA00023049"/>
    </source>
</evidence>
<dbReference type="EMBL" id="JAMKFB020000015">
    <property type="protein sequence ID" value="KAL0174520.1"/>
    <property type="molecule type" value="Genomic_DNA"/>
</dbReference>
<accession>A0ABD0PL93</accession>
<feature type="non-terminal residue" evidence="3">
    <location>
        <position position="70"/>
    </location>
</feature>
<feature type="non-terminal residue" evidence="3">
    <location>
        <position position="1"/>
    </location>
</feature>
<dbReference type="InterPro" id="IPR002477">
    <property type="entry name" value="Peptidoglycan-bd-like"/>
</dbReference>